<dbReference type="AlphaFoldDB" id="A0A1E4RM91"/>
<dbReference type="RefSeq" id="XP_020077451.1">
    <property type="nucleotide sequence ID" value="XM_020223841.1"/>
</dbReference>
<dbReference type="GO" id="GO:0000742">
    <property type="term" value="P:karyogamy involved in conjugation with cellular fusion"/>
    <property type="evidence" value="ECO:0007669"/>
    <property type="project" value="UniProtKB-UniRule"/>
</dbReference>
<evidence type="ECO:0000256" key="13">
    <source>
        <dbReference type="RuleBase" id="RU368082"/>
    </source>
</evidence>
<evidence type="ECO:0000256" key="9">
    <source>
        <dbReference type="ARBA" id="ARBA00023136"/>
    </source>
</evidence>
<evidence type="ECO:0000256" key="7">
    <source>
        <dbReference type="ARBA" id="ARBA00022824"/>
    </source>
</evidence>
<dbReference type="OrthoDB" id="5311848at2759"/>
<keyword evidence="8" id="KW-1133">Transmembrane helix</keyword>
<evidence type="ECO:0000313" key="14">
    <source>
        <dbReference type="EMBL" id="ODV68384.1"/>
    </source>
</evidence>
<evidence type="ECO:0000256" key="10">
    <source>
        <dbReference type="ARBA" id="ARBA00023180"/>
    </source>
</evidence>
<evidence type="ECO:0000256" key="2">
    <source>
        <dbReference type="ARBA" id="ARBA00010473"/>
    </source>
</evidence>
<comment type="similarity">
    <text evidence="2 13">Belongs to the KAR5 family.</text>
</comment>
<dbReference type="GO" id="GO:0031965">
    <property type="term" value="C:nuclear membrane"/>
    <property type="evidence" value="ECO:0007669"/>
    <property type="project" value="UniProtKB-SubCell"/>
</dbReference>
<sequence length="106" mass="12093">CVQNAVRDLVHECIVSGAEQLEPIRRKTLALKLSVCEFENTQVNYPEACQNVVEENEVNACIQSLQSSPQHWTTYSGNYRETFSICFSESLPFAKDQIIKVFYNVT</sequence>
<keyword evidence="11 13" id="KW-0539">Nucleus</keyword>
<accession>A0A1E4RM91</accession>
<dbReference type="Proteomes" id="UP000095085">
    <property type="component" value="Unassembled WGS sequence"/>
</dbReference>
<feature type="non-terminal residue" evidence="14">
    <location>
        <position position="1"/>
    </location>
</feature>
<dbReference type="Pfam" id="PF04163">
    <property type="entry name" value="Tht1"/>
    <property type="match status" value="1"/>
</dbReference>
<organism evidence="14 15">
    <name type="scientific">Hyphopichia burtonii NRRL Y-1933</name>
    <dbReference type="NCBI Taxonomy" id="984485"/>
    <lineage>
        <taxon>Eukaryota</taxon>
        <taxon>Fungi</taxon>
        <taxon>Dikarya</taxon>
        <taxon>Ascomycota</taxon>
        <taxon>Saccharomycotina</taxon>
        <taxon>Pichiomycetes</taxon>
        <taxon>Debaryomycetaceae</taxon>
        <taxon>Hyphopichia</taxon>
    </lineage>
</organism>
<keyword evidence="6 13" id="KW-0732">Signal</keyword>
<name>A0A1E4RM91_9ASCO</name>
<evidence type="ECO:0000256" key="11">
    <source>
        <dbReference type="ARBA" id="ARBA00023242"/>
    </source>
</evidence>
<reference evidence="15" key="1">
    <citation type="submission" date="2016-05" db="EMBL/GenBank/DDBJ databases">
        <title>Comparative genomics of biotechnologically important yeasts.</title>
        <authorList>
            <consortium name="DOE Joint Genome Institute"/>
            <person name="Riley R."/>
            <person name="Haridas S."/>
            <person name="Wolfe K.H."/>
            <person name="Lopes M.R."/>
            <person name="Hittinger C.T."/>
            <person name="Goker M."/>
            <person name="Salamov A."/>
            <person name="Wisecaver J."/>
            <person name="Long T.M."/>
            <person name="Aerts A.L."/>
            <person name="Barry K."/>
            <person name="Choi C."/>
            <person name="Clum A."/>
            <person name="Coughlan A.Y."/>
            <person name="Deshpande S."/>
            <person name="Douglass A.P."/>
            <person name="Hanson S.J."/>
            <person name="Klenk H.-P."/>
            <person name="Labutti K."/>
            <person name="Lapidus A."/>
            <person name="Lindquist E."/>
            <person name="Lipzen A."/>
            <person name="Meier-Kolthoff J.P."/>
            <person name="Ohm R.A."/>
            <person name="Otillar R.P."/>
            <person name="Pangilinan J."/>
            <person name="Peng Y."/>
            <person name="Rokas A."/>
            <person name="Rosa C.A."/>
            <person name="Scheuner C."/>
            <person name="Sibirny A.A."/>
            <person name="Slot J.C."/>
            <person name="Stielow J.B."/>
            <person name="Sun H."/>
            <person name="Kurtzman C.P."/>
            <person name="Blackwell M."/>
            <person name="Grigoriev I.V."/>
            <person name="Jeffries T.W."/>
        </authorList>
    </citation>
    <scope>NUCLEOTIDE SEQUENCE [LARGE SCALE GENOMIC DNA]</scope>
    <source>
        <strain evidence="15">NRRL Y-1933</strain>
    </source>
</reference>
<protein>
    <recommendedName>
        <fullName evidence="3">Nuclear fusion protein KAR5</fullName>
    </recommendedName>
    <alternativeName>
        <fullName evidence="12">Karyogamy protein 5</fullName>
    </alternativeName>
</protein>
<evidence type="ECO:0000256" key="3">
    <source>
        <dbReference type="ARBA" id="ARBA00021601"/>
    </source>
</evidence>
<dbReference type="PANTHER" id="PTHR28012:SF1">
    <property type="entry name" value="NUCLEAR FUSION PROTEIN KAR5"/>
    <property type="match status" value="1"/>
</dbReference>
<dbReference type="GeneID" id="30998390"/>
<evidence type="ECO:0000256" key="4">
    <source>
        <dbReference type="ARBA" id="ARBA00022459"/>
    </source>
</evidence>
<evidence type="ECO:0000256" key="12">
    <source>
        <dbReference type="ARBA" id="ARBA00031468"/>
    </source>
</evidence>
<dbReference type="InterPro" id="IPR007292">
    <property type="entry name" value="Nuclear_fusion_Kar5"/>
</dbReference>
<evidence type="ECO:0000256" key="5">
    <source>
        <dbReference type="ARBA" id="ARBA00022692"/>
    </source>
</evidence>
<keyword evidence="10" id="KW-0325">Glycoprotein</keyword>
<evidence type="ECO:0000313" key="15">
    <source>
        <dbReference type="Proteomes" id="UP000095085"/>
    </source>
</evidence>
<dbReference type="GO" id="GO:0048288">
    <property type="term" value="P:nuclear membrane fusion involved in karyogamy"/>
    <property type="evidence" value="ECO:0007669"/>
    <property type="project" value="UniProtKB-UniRule"/>
</dbReference>
<feature type="non-terminal residue" evidence="14">
    <location>
        <position position="106"/>
    </location>
</feature>
<dbReference type="PANTHER" id="PTHR28012">
    <property type="entry name" value="NUCLEAR FUSION PROTEIN KAR5"/>
    <property type="match status" value="1"/>
</dbReference>
<evidence type="ECO:0000256" key="6">
    <source>
        <dbReference type="ARBA" id="ARBA00022729"/>
    </source>
</evidence>
<gene>
    <name evidence="14" type="ORF">HYPBUDRAFT_89304</name>
</gene>
<keyword evidence="4 13" id="KW-0415">Karyogamy</keyword>
<keyword evidence="9" id="KW-0472">Membrane</keyword>
<comment type="function">
    <text evidence="1 13">Required for nuclear membrane fusion during karyogamy.</text>
</comment>
<evidence type="ECO:0000256" key="8">
    <source>
        <dbReference type="ARBA" id="ARBA00022989"/>
    </source>
</evidence>
<comment type="subcellular location">
    <subcellularLocation>
        <location evidence="13">Endoplasmic reticulum membrane</location>
    </subcellularLocation>
    <subcellularLocation>
        <location evidence="13">Nucleus membrane</location>
    </subcellularLocation>
</comment>
<dbReference type="EMBL" id="KV454539">
    <property type="protein sequence ID" value="ODV68384.1"/>
    <property type="molecule type" value="Genomic_DNA"/>
</dbReference>
<proteinExistence type="inferred from homology"/>
<keyword evidence="15" id="KW-1185">Reference proteome</keyword>
<keyword evidence="5" id="KW-0812">Transmembrane</keyword>
<evidence type="ECO:0000256" key="1">
    <source>
        <dbReference type="ARBA" id="ARBA00003389"/>
    </source>
</evidence>
<dbReference type="GO" id="GO:0005789">
    <property type="term" value="C:endoplasmic reticulum membrane"/>
    <property type="evidence" value="ECO:0007669"/>
    <property type="project" value="UniProtKB-SubCell"/>
</dbReference>
<keyword evidence="7 13" id="KW-0256">Endoplasmic reticulum</keyword>